<dbReference type="Proteomes" id="UP000019150">
    <property type="component" value="Chromosome"/>
</dbReference>
<dbReference type="Gene3D" id="1.10.10.2840">
    <property type="entry name" value="PucR C-terminal helix-turn-helix domain"/>
    <property type="match status" value="1"/>
</dbReference>
<organism evidence="3 4">
    <name type="scientific">Nocardia nova SH22a</name>
    <dbReference type="NCBI Taxonomy" id="1415166"/>
    <lineage>
        <taxon>Bacteria</taxon>
        <taxon>Bacillati</taxon>
        <taxon>Actinomycetota</taxon>
        <taxon>Actinomycetes</taxon>
        <taxon>Mycobacteriales</taxon>
        <taxon>Nocardiaceae</taxon>
        <taxon>Nocardia</taxon>
    </lineage>
</organism>
<gene>
    <name evidence="3" type="ORF">NONO_c47890</name>
</gene>
<dbReference type="eggNOG" id="COG3835">
    <property type="taxonomic scope" value="Bacteria"/>
</dbReference>
<dbReference type="Pfam" id="PF13556">
    <property type="entry name" value="HTH_30"/>
    <property type="match status" value="1"/>
</dbReference>
<dbReference type="OrthoDB" id="4571023at2"/>
<dbReference type="HOGENOM" id="CLU_885171_0_0_11"/>
<sequence>MRGNPVHSGVTGTGHIQRERTRTALRSADAGADASIPAVSAIVSHLQQLRAAVSEPDSAAEALGAVLIGGQNPAAMARAAGIAIAEEYAVLALALPPENPAHAEHVRTDAHRLTRIRRAVSATCGAGTLPLLGALGGTVLIPADDLDDPVPSALLVRLRQAARGPVSMVAVPSLIDSIPQSTQLAHELLDVVHRLRYAPGMYRFEDLTLEYQLTRPGAATEHLSRTLEPIVGHPDLVKTLRQHIDNNFHRQQTARALNIHSNTVDYRLRRVKDLTGLDPYRLTDLWHLQSALVAHMYRHTDPESRHSDIAATLD</sequence>
<feature type="region of interest" description="Disordered" evidence="1">
    <location>
        <begin position="1"/>
        <end position="29"/>
    </location>
</feature>
<feature type="domain" description="PucR C-terminal helix-turn-helix" evidence="2">
    <location>
        <begin position="236"/>
        <end position="293"/>
    </location>
</feature>
<dbReference type="STRING" id="1415166.NONO_c47890"/>
<proteinExistence type="predicted"/>
<evidence type="ECO:0000256" key="1">
    <source>
        <dbReference type="SAM" id="MobiDB-lite"/>
    </source>
</evidence>
<keyword evidence="4" id="KW-1185">Reference proteome</keyword>
<evidence type="ECO:0000313" key="4">
    <source>
        <dbReference type="Proteomes" id="UP000019150"/>
    </source>
</evidence>
<name>W5TKT0_9NOCA</name>
<dbReference type="InterPro" id="IPR042070">
    <property type="entry name" value="PucR_C-HTH_sf"/>
</dbReference>
<reference evidence="3 4" key="1">
    <citation type="journal article" date="2014" name="Appl. Environ. Microbiol.">
        <title>Insights into the Microbial Degradation of Rubber and Gutta-Percha by Analysis of the Complete Genome of Nocardia nova SH22a.</title>
        <authorList>
            <person name="Luo Q."/>
            <person name="Hiessl S."/>
            <person name="Poehlein A."/>
            <person name="Daniel R."/>
            <person name="Steinbuchel A."/>
        </authorList>
    </citation>
    <scope>NUCLEOTIDE SEQUENCE [LARGE SCALE GENOMIC DNA]</scope>
    <source>
        <strain evidence="3">SH22a</strain>
    </source>
</reference>
<evidence type="ECO:0000259" key="2">
    <source>
        <dbReference type="Pfam" id="PF13556"/>
    </source>
</evidence>
<dbReference type="PANTHER" id="PTHR33744:SF7">
    <property type="entry name" value="PUCR FAMILY TRANSCRIPTIONAL REGULATOR"/>
    <property type="match status" value="1"/>
</dbReference>
<dbReference type="AlphaFoldDB" id="W5TKT0"/>
<dbReference type="PANTHER" id="PTHR33744">
    <property type="entry name" value="CARBOHYDRATE DIACID REGULATOR"/>
    <property type="match status" value="1"/>
</dbReference>
<dbReference type="KEGG" id="nno:NONO_c47890"/>
<dbReference type="PATRIC" id="fig|1415166.3.peg.4931"/>
<dbReference type="RefSeq" id="WP_025350969.1">
    <property type="nucleotide sequence ID" value="NZ_CP006850.1"/>
</dbReference>
<accession>W5TKT0</accession>
<evidence type="ECO:0000313" key="3">
    <source>
        <dbReference type="EMBL" id="AHH19573.1"/>
    </source>
</evidence>
<dbReference type="InterPro" id="IPR025736">
    <property type="entry name" value="PucR_C-HTH_dom"/>
</dbReference>
<protein>
    <submittedName>
        <fullName evidence="3">Putative transcriptional regulator</fullName>
    </submittedName>
</protein>
<dbReference type="InterPro" id="IPR051448">
    <property type="entry name" value="CdaR-like_regulators"/>
</dbReference>
<dbReference type="EMBL" id="CP006850">
    <property type="protein sequence ID" value="AHH19573.1"/>
    <property type="molecule type" value="Genomic_DNA"/>
</dbReference>